<dbReference type="Proteomes" id="UP000658320">
    <property type="component" value="Unassembled WGS sequence"/>
</dbReference>
<dbReference type="EMBL" id="BMSX01000041">
    <property type="protein sequence ID" value="GGR61284.1"/>
    <property type="molecule type" value="Genomic_DNA"/>
</dbReference>
<evidence type="ECO:0000313" key="1">
    <source>
        <dbReference type="EMBL" id="GGR61284.1"/>
    </source>
</evidence>
<evidence type="ECO:0000313" key="2">
    <source>
        <dbReference type="Proteomes" id="UP000658320"/>
    </source>
</evidence>
<reference evidence="1" key="1">
    <citation type="journal article" date="2014" name="Int. J. Syst. Evol. Microbiol.">
        <title>Complete genome sequence of Corynebacterium casei LMG S-19264T (=DSM 44701T), isolated from a smear-ripened cheese.</title>
        <authorList>
            <consortium name="US DOE Joint Genome Institute (JGI-PGF)"/>
            <person name="Walter F."/>
            <person name="Albersmeier A."/>
            <person name="Kalinowski J."/>
            <person name="Ruckert C."/>
        </authorList>
    </citation>
    <scope>NUCLEOTIDE SEQUENCE</scope>
    <source>
        <strain evidence="1">JCM 4346</strain>
    </source>
</reference>
<accession>A0A918FNT3</accession>
<gene>
    <name evidence="1" type="ORF">GCM10010251_92560</name>
</gene>
<protein>
    <submittedName>
        <fullName evidence="1">Uncharacterized protein</fullName>
    </submittedName>
</protein>
<organism evidence="1 2">
    <name type="scientific">Streptomyces aurantiogriseus</name>
    <dbReference type="NCBI Taxonomy" id="66870"/>
    <lineage>
        <taxon>Bacteria</taxon>
        <taxon>Bacillati</taxon>
        <taxon>Actinomycetota</taxon>
        <taxon>Actinomycetes</taxon>
        <taxon>Kitasatosporales</taxon>
        <taxon>Streptomycetaceae</taxon>
        <taxon>Streptomyces</taxon>
    </lineage>
</organism>
<comment type="caution">
    <text evidence="1">The sequence shown here is derived from an EMBL/GenBank/DDBJ whole genome shotgun (WGS) entry which is preliminary data.</text>
</comment>
<proteinExistence type="predicted"/>
<dbReference type="RefSeq" id="WP_189944062.1">
    <property type="nucleotide sequence ID" value="NZ_BMSX01000041.1"/>
</dbReference>
<keyword evidence="2" id="KW-1185">Reference proteome</keyword>
<reference evidence="1" key="2">
    <citation type="submission" date="2020-09" db="EMBL/GenBank/DDBJ databases">
        <authorList>
            <person name="Sun Q."/>
            <person name="Ohkuma M."/>
        </authorList>
    </citation>
    <scope>NUCLEOTIDE SEQUENCE</scope>
    <source>
        <strain evidence="1">JCM 4346</strain>
    </source>
</reference>
<dbReference type="AlphaFoldDB" id="A0A918FNT3"/>
<name>A0A918FNT3_9ACTN</name>
<sequence>MQERNGQAPQQPTPALDAYAQASQNCRDITQQVGVRNCDDDPNWRAAELVAEARFNEAQAAGHSIDEILKAGRKA</sequence>